<feature type="transmembrane region" description="Helical" evidence="2">
    <location>
        <begin position="18"/>
        <end position="37"/>
    </location>
</feature>
<evidence type="ECO:0000313" key="4">
    <source>
        <dbReference type="Proteomes" id="UP000233256"/>
    </source>
</evidence>
<feature type="region of interest" description="Disordered" evidence="1">
    <location>
        <begin position="220"/>
        <end position="243"/>
    </location>
</feature>
<comment type="caution">
    <text evidence="3">The sequence shown here is derived from an EMBL/GenBank/DDBJ whole genome shotgun (WGS) entry which is preliminary data.</text>
</comment>
<keyword evidence="2" id="KW-1133">Transmembrane helix</keyword>
<keyword evidence="2" id="KW-0812">Transmembrane</keyword>
<accession>A0A2N1PNC7</accession>
<proteinExistence type="predicted"/>
<keyword evidence="2" id="KW-0472">Membrane</keyword>
<protein>
    <submittedName>
        <fullName evidence="3">Uncharacterized protein</fullName>
    </submittedName>
</protein>
<dbReference type="Proteomes" id="UP000233256">
    <property type="component" value="Unassembled WGS sequence"/>
</dbReference>
<reference evidence="3 4" key="1">
    <citation type="journal article" date="2017" name="ISME J.">
        <title>Potential for microbial H2 and metal transformations associated with novel bacteria and archaea in deep terrestrial subsurface sediments.</title>
        <authorList>
            <person name="Hernsdorf A.W."/>
            <person name="Amano Y."/>
            <person name="Miyakawa K."/>
            <person name="Ise K."/>
            <person name="Suzuki Y."/>
            <person name="Anantharaman K."/>
            <person name="Probst A."/>
            <person name="Burstein D."/>
            <person name="Thomas B.C."/>
            <person name="Banfield J.F."/>
        </authorList>
    </citation>
    <scope>NUCLEOTIDE SEQUENCE [LARGE SCALE GENOMIC DNA]</scope>
    <source>
        <strain evidence="3">HGW-Wallbacteria-1</strain>
    </source>
</reference>
<evidence type="ECO:0000256" key="1">
    <source>
        <dbReference type="SAM" id="MobiDB-lite"/>
    </source>
</evidence>
<gene>
    <name evidence="3" type="ORF">CVV64_12510</name>
</gene>
<feature type="compositionally biased region" description="Polar residues" evidence="1">
    <location>
        <begin position="227"/>
        <end position="239"/>
    </location>
</feature>
<evidence type="ECO:0000313" key="3">
    <source>
        <dbReference type="EMBL" id="PKK89836.1"/>
    </source>
</evidence>
<sequence>MSIQVSQNSNAFQFNKRVAFTFAEIGFLLLFFFSFLLCTESEAFIAGPAVSMMPAISISSIALQKLKTDLCQILEKSGVVCEKPGSDSAISSDGAGKSSGDQQNVLANLDMDADKTSDSGAGIILSDSISSDFSKAPADNTDRIDNSISENTAQSDVFSRLRRKIELRGCRVKSPLALAILKLMGIFSDFLKEPASVKPLVTEKPQISDQQTAIAVAGAGPTVNEPAGNSQQKPSQSGTAVAVKPAVKPAAKPVAPLSGSGLRRIKGSEVTPDITANAKRILKENHSKPFGTEIPFESAGKRYVGRIERHYHPPGGALKPWGYHPGVSILAAE</sequence>
<organism evidence="3 4">
    <name type="scientific">Candidatus Wallbacteria bacterium HGW-Wallbacteria-1</name>
    <dbReference type="NCBI Taxonomy" id="2013854"/>
    <lineage>
        <taxon>Bacteria</taxon>
        <taxon>Candidatus Walliibacteriota</taxon>
    </lineage>
</organism>
<dbReference type="EMBL" id="PGXC01000011">
    <property type="protein sequence ID" value="PKK89836.1"/>
    <property type="molecule type" value="Genomic_DNA"/>
</dbReference>
<evidence type="ECO:0000256" key="2">
    <source>
        <dbReference type="SAM" id="Phobius"/>
    </source>
</evidence>
<name>A0A2N1PNC7_9BACT</name>
<dbReference type="AlphaFoldDB" id="A0A2N1PNC7"/>